<dbReference type="OrthoDB" id="81510at2"/>
<dbReference type="AlphaFoldDB" id="A0A134AAR1"/>
<gene>
    <name evidence="1" type="ORF">HMPREF3180_01202</name>
</gene>
<sequence length="429" mass="51632">MNKNLSKFENKLPSVLEYDTQQLLDYYYESPEKMKIAEVFSEFLTEKGIKVELKEIGEYQYIYEIETGYYLLPLFVGGGTTDKKMSVSINIHLFHEKYFPEGMKNWNGSQMNLNYKDSLVQAFENWFNYDRLNYLKLVNPDKTDLRRIKINGKKKIIVSGNVKTIYNYDEEKYQEKEREENFLSNIFSLIKEKISLKDSKIDISLLKYPYNNYGSYLEEFDKGDFYVDCRIDDNRLYGNELNPEGNTELYYREILKNWKDYEYSKSQTFFVLDNKFEKSEWLKITEFEFLPKIKLKYVEKPSWKKLEENFGNLKEMDRGHEGDFAFTMAEVLFDKMIHCGYNVRLMDDWVYDFDNECYLLPLLSTKDYKTIPNDDIYQVVTTIQVHNKKYFPEGKLYIQKLIGEPLYDAIWINYRNWINNNYKKLCKNI</sequence>
<evidence type="ECO:0000313" key="1">
    <source>
        <dbReference type="EMBL" id="KXB64823.1"/>
    </source>
</evidence>
<accession>A0A134AAR1</accession>
<dbReference type="PATRIC" id="fig|157687.3.peg.1196"/>
<dbReference type="EMBL" id="LSDD01000094">
    <property type="protein sequence ID" value="KXB64823.1"/>
    <property type="molecule type" value="Genomic_DNA"/>
</dbReference>
<dbReference type="Proteomes" id="UP000070483">
    <property type="component" value="Unassembled WGS sequence"/>
</dbReference>
<name>A0A134AAR1_9FUSO</name>
<reference evidence="2" key="1">
    <citation type="submission" date="2016-01" db="EMBL/GenBank/DDBJ databases">
        <authorList>
            <person name="Mitreva M."/>
            <person name="Pepin K.H."/>
            <person name="Mihindukulasuriya K.A."/>
            <person name="Fulton R."/>
            <person name="Fronick C."/>
            <person name="O'Laughlin M."/>
            <person name="Miner T."/>
            <person name="Herter B."/>
            <person name="Rosa B.A."/>
            <person name="Cordes M."/>
            <person name="Tomlinson C."/>
            <person name="Wollam A."/>
            <person name="Palsikar V.B."/>
            <person name="Mardis E.R."/>
            <person name="Wilson R.K."/>
        </authorList>
    </citation>
    <scope>NUCLEOTIDE SEQUENCE [LARGE SCALE GENOMIC DNA]</scope>
    <source>
        <strain evidence="2">KA00185</strain>
    </source>
</reference>
<evidence type="ECO:0000313" key="2">
    <source>
        <dbReference type="Proteomes" id="UP000070483"/>
    </source>
</evidence>
<dbReference type="RefSeq" id="WP_060917933.1">
    <property type="nucleotide sequence ID" value="NZ_KQ960076.1"/>
</dbReference>
<proteinExistence type="predicted"/>
<organism evidence="1 2">
    <name type="scientific">Leptotrichia wadei</name>
    <dbReference type="NCBI Taxonomy" id="157687"/>
    <lineage>
        <taxon>Bacteria</taxon>
        <taxon>Fusobacteriati</taxon>
        <taxon>Fusobacteriota</taxon>
        <taxon>Fusobacteriia</taxon>
        <taxon>Fusobacteriales</taxon>
        <taxon>Leptotrichiaceae</taxon>
        <taxon>Leptotrichia</taxon>
    </lineage>
</organism>
<keyword evidence="2" id="KW-1185">Reference proteome</keyword>
<comment type="caution">
    <text evidence="1">The sequence shown here is derived from an EMBL/GenBank/DDBJ whole genome shotgun (WGS) entry which is preliminary data.</text>
</comment>
<protein>
    <submittedName>
        <fullName evidence="1">Uncharacterized protein</fullName>
    </submittedName>
</protein>